<sequence length="583" mass="66536">MNIAVDHENELHEPPVPELKNKTPIEAGTKPNDGYSIEVVTGPAVITFLNDPGVQKSWDLLFDSCSWATVFQGRQFIAAWYLAYSEEHLPILITAVERGQLKGALPLVLLNSKADDEDGAGKGKITGAGHYDGLYQAWLTNPSDGNVFIKKALAECMKKFPGHPISLRFLPPGTPLNWTKDDKQWRQYSIVQPHARPLILLNGTEEEKIFQRRKHFKHKLNRLKRAGEVSFETVRDVETFKSSLHAMAIMYDFRHSALFNKNPFNEDPVKKDFLLELFRLQLLHVTVLKVDGKIIGGMVAVTDKGWVSLAAINCHSPVKARWHSPGFLHFVLASKQFEEEGFRYFDLTPGYDAYKEELANGHDEVIELVISSEFTFRIKRKIKKWLHGRFIASGIRPMTVELNIKRYLYLMRRRTAMSVIKILAKRFHKKRKPQLYQVPSYTLPTPAKISLHKDNLTDLMQYNFGRGTDATKWEFLGDAMFRLERSQHCYTWIENGRLMGCAWFGYPEPSNEKKENNNPEAGNTIEFQHIYCHSAAKDRLSDFLKGVIDAAVNKEGKNRILTSDPLLSQALEAAGFSNMLVCQ</sequence>
<dbReference type="GO" id="GO:0016740">
    <property type="term" value="F:transferase activity"/>
    <property type="evidence" value="ECO:0007669"/>
    <property type="project" value="UniProtKB-KW"/>
</dbReference>
<feature type="domain" description="BioF2-like acetyltransferase" evidence="1">
    <location>
        <begin position="212"/>
        <end position="356"/>
    </location>
</feature>
<reference evidence="2 3" key="1">
    <citation type="submission" date="2019-04" db="EMBL/GenBank/DDBJ databases">
        <title>Niastella caeni sp. nov., isolated from activated sludge.</title>
        <authorList>
            <person name="Sheng M."/>
        </authorList>
    </citation>
    <scope>NUCLEOTIDE SEQUENCE [LARGE SCALE GENOMIC DNA]</scope>
    <source>
        <strain evidence="2 3">HX-2-15</strain>
    </source>
</reference>
<name>A0A4V4H171_9BACT</name>
<dbReference type="EMBL" id="STFF01000003">
    <property type="protein sequence ID" value="THU39346.1"/>
    <property type="molecule type" value="Genomic_DNA"/>
</dbReference>
<dbReference type="RefSeq" id="WP_136577478.1">
    <property type="nucleotide sequence ID" value="NZ_STFF01000003.1"/>
</dbReference>
<keyword evidence="2" id="KW-0808">Transferase</keyword>
<keyword evidence="3" id="KW-1185">Reference proteome</keyword>
<gene>
    <name evidence="2" type="ORF">FAM09_12610</name>
</gene>
<accession>A0A4V4H171</accession>
<comment type="caution">
    <text evidence="2">The sequence shown here is derived from an EMBL/GenBank/DDBJ whole genome shotgun (WGS) entry which is preliminary data.</text>
</comment>
<dbReference type="InterPro" id="IPR038740">
    <property type="entry name" value="BioF2-like_GNAT_dom"/>
</dbReference>
<proteinExistence type="predicted"/>
<evidence type="ECO:0000313" key="2">
    <source>
        <dbReference type="EMBL" id="THU39346.1"/>
    </source>
</evidence>
<dbReference type="Pfam" id="PF13480">
    <property type="entry name" value="Acetyltransf_6"/>
    <property type="match status" value="1"/>
</dbReference>
<evidence type="ECO:0000259" key="1">
    <source>
        <dbReference type="Pfam" id="PF13480"/>
    </source>
</evidence>
<dbReference type="AlphaFoldDB" id="A0A4V4H171"/>
<protein>
    <submittedName>
        <fullName evidence="2">GNAT family N-acetyltransferase</fullName>
    </submittedName>
</protein>
<dbReference type="SUPFAM" id="SSF55729">
    <property type="entry name" value="Acyl-CoA N-acyltransferases (Nat)"/>
    <property type="match status" value="1"/>
</dbReference>
<evidence type="ECO:0000313" key="3">
    <source>
        <dbReference type="Proteomes" id="UP000306918"/>
    </source>
</evidence>
<dbReference type="InterPro" id="IPR016181">
    <property type="entry name" value="Acyl_CoA_acyltransferase"/>
</dbReference>
<dbReference type="OrthoDB" id="500470at2"/>
<organism evidence="2 3">
    <name type="scientific">Niastella caeni</name>
    <dbReference type="NCBI Taxonomy" id="2569763"/>
    <lineage>
        <taxon>Bacteria</taxon>
        <taxon>Pseudomonadati</taxon>
        <taxon>Bacteroidota</taxon>
        <taxon>Chitinophagia</taxon>
        <taxon>Chitinophagales</taxon>
        <taxon>Chitinophagaceae</taxon>
        <taxon>Niastella</taxon>
    </lineage>
</organism>
<dbReference type="Proteomes" id="UP000306918">
    <property type="component" value="Unassembled WGS sequence"/>
</dbReference>